<sequence>MKKKFKIMCLVLMVIFSTSLMGCSSISALKVKMGLKNNDFEYIKEGRISKVVIQNNRDKGFTFIITDKSAINDLYGILSKAKKVDQKIKFKPDYTLEFYEGLDKVHKFNYIAGLDKKEAGNLYSDKQIFVVSKRLDDDIMKNFYNIRIPNEFKNVYYTSILNAIKDYRKTIGDDKKIGIDLNDEEIAKFVLTMDVEEFKDELGKNEQIITDDNRNKYDITMDITTEGYKKDKFKCTIKFYDKINKKETKYYFVDEYSLNSWKFNFTKDKMPKNF</sequence>
<evidence type="ECO:0000259" key="2">
    <source>
        <dbReference type="Pfam" id="PF26353"/>
    </source>
</evidence>
<reference evidence="3 4" key="1">
    <citation type="submission" date="2014-01" db="EMBL/GenBank/DDBJ databases">
        <title>Plasmidome dynamics in the species complex Clostridium novyi sensu lato converts strains of independent lineages into distinctly different pathogens.</title>
        <authorList>
            <person name="Skarin H."/>
            <person name="Segerman B."/>
        </authorList>
    </citation>
    <scope>NUCLEOTIDE SEQUENCE [LARGE SCALE GENOMIC DNA]</scope>
    <source>
        <strain evidence="3 4">4552</strain>
    </source>
</reference>
<evidence type="ECO:0000256" key="1">
    <source>
        <dbReference type="SAM" id="SignalP"/>
    </source>
</evidence>
<feature type="signal peptide" evidence="1">
    <location>
        <begin position="1"/>
        <end position="21"/>
    </location>
</feature>
<keyword evidence="3" id="KW-0812">Transmembrane</keyword>
<feature type="domain" description="YhfM-like" evidence="2">
    <location>
        <begin position="45"/>
        <end position="148"/>
    </location>
</feature>
<accession>A0A0A0I444</accession>
<gene>
    <name evidence="3" type="ORF">Z968_09980</name>
</gene>
<organism evidence="3 4">
    <name type="scientific">Clostridium novyi A str. 4552</name>
    <dbReference type="NCBI Taxonomy" id="1444289"/>
    <lineage>
        <taxon>Bacteria</taxon>
        <taxon>Bacillati</taxon>
        <taxon>Bacillota</taxon>
        <taxon>Clostridia</taxon>
        <taxon>Eubacteriales</taxon>
        <taxon>Clostridiaceae</taxon>
        <taxon>Clostridium</taxon>
    </lineage>
</organism>
<name>A0A0A0I444_CLONO</name>
<evidence type="ECO:0000313" key="4">
    <source>
        <dbReference type="Proteomes" id="UP000030012"/>
    </source>
</evidence>
<evidence type="ECO:0000313" key="3">
    <source>
        <dbReference type="EMBL" id="KGM95081.1"/>
    </source>
</evidence>
<dbReference type="OrthoDB" id="1931871at2"/>
<protein>
    <submittedName>
        <fullName evidence="3">Transmembrane protein</fullName>
    </submittedName>
</protein>
<keyword evidence="1" id="KW-0732">Signal</keyword>
<feature type="chain" id="PRO_5038488274" evidence="1">
    <location>
        <begin position="22"/>
        <end position="274"/>
    </location>
</feature>
<dbReference type="Proteomes" id="UP000030012">
    <property type="component" value="Unassembled WGS sequence"/>
</dbReference>
<dbReference type="RefSeq" id="WP_039255884.1">
    <property type="nucleotide sequence ID" value="NZ_JENJ01000048.1"/>
</dbReference>
<comment type="caution">
    <text evidence="3">The sequence shown here is derived from an EMBL/GenBank/DDBJ whole genome shotgun (WGS) entry which is preliminary data.</text>
</comment>
<dbReference type="AlphaFoldDB" id="A0A0A0I444"/>
<dbReference type="PROSITE" id="PS51257">
    <property type="entry name" value="PROKAR_LIPOPROTEIN"/>
    <property type="match status" value="1"/>
</dbReference>
<dbReference type="EMBL" id="JENJ01000048">
    <property type="protein sequence ID" value="KGM95081.1"/>
    <property type="molecule type" value="Genomic_DNA"/>
</dbReference>
<dbReference type="InterPro" id="IPR058780">
    <property type="entry name" value="YhfM-like_dom"/>
</dbReference>
<dbReference type="Pfam" id="PF26353">
    <property type="entry name" value="YhfM"/>
    <property type="match status" value="1"/>
</dbReference>
<proteinExistence type="predicted"/>
<keyword evidence="3" id="KW-0472">Membrane</keyword>